<name>A0ABQ1IJW9_9PROT</name>
<dbReference type="EMBL" id="BMDZ01000028">
    <property type="protein sequence ID" value="GGB43333.1"/>
    <property type="molecule type" value="Genomic_DNA"/>
</dbReference>
<proteinExistence type="inferred from homology"/>
<comment type="caution">
    <text evidence="3">The sequence shown here is derived from an EMBL/GenBank/DDBJ whole genome shotgun (WGS) entry which is preliminary data.</text>
</comment>
<reference evidence="4" key="1">
    <citation type="journal article" date="2019" name="Int. J. Syst. Evol. Microbiol.">
        <title>The Global Catalogue of Microorganisms (GCM) 10K type strain sequencing project: providing services to taxonomists for standard genome sequencing and annotation.</title>
        <authorList>
            <consortium name="The Broad Institute Genomics Platform"/>
            <consortium name="The Broad Institute Genome Sequencing Center for Infectious Disease"/>
            <person name="Wu L."/>
            <person name="Ma J."/>
        </authorList>
    </citation>
    <scope>NUCLEOTIDE SEQUENCE [LARGE SCALE GENOMIC DNA]</scope>
    <source>
        <strain evidence="4">CGMCC 1.10188</strain>
    </source>
</reference>
<keyword evidence="4" id="KW-1185">Reference proteome</keyword>
<dbReference type="SUPFAM" id="SSF54637">
    <property type="entry name" value="Thioesterase/thiol ester dehydrase-isomerase"/>
    <property type="match status" value="1"/>
</dbReference>
<gene>
    <name evidence="3" type="ORF">GCM10011505_25830</name>
</gene>
<dbReference type="Proteomes" id="UP000603352">
    <property type="component" value="Unassembled WGS sequence"/>
</dbReference>
<evidence type="ECO:0000256" key="1">
    <source>
        <dbReference type="ARBA" id="ARBA00005953"/>
    </source>
</evidence>
<dbReference type="PANTHER" id="PTHR31793:SF27">
    <property type="entry name" value="NOVEL THIOESTERASE SUPERFAMILY DOMAIN AND SAPOSIN A-TYPE DOMAIN CONTAINING PROTEIN (0610012H03RIK)"/>
    <property type="match status" value="1"/>
</dbReference>
<organism evidence="3 4">
    <name type="scientific">Tistrella bauzanensis</name>
    <dbReference type="NCBI Taxonomy" id="657419"/>
    <lineage>
        <taxon>Bacteria</taxon>
        <taxon>Pseudomonadati</taxon>
        <taxon>Pseudomonadota</taxon>
        <taxon>Alphaproteobacteria</taxon>
        <taxon>Geminicoccales</taxon>
        <taxon>Geminicoccaceae</taxon>
        <taxon>Tistrella</taxon>
    </lineage>
</organism>
<sequence length="162" mass="17323">MARAHFAYFHPFEIRFSEVDMHGHVFNGRYLDFFDTAVTGFLVARGCDEILSVDGAGNGVDMADAAAPVYFVRRAGVEFLAPVRFRQRVEVAVGIARMGRSSLSFALEVHGEGEDAPRACGEIVWVAVDRATGRSAALPASLRDKLAPALLPQDAAPASGGA</sequence>
<evidence type="ECO:0000256" key="2">
    <source>
        <dbReference type="ARBA" id="ARBA00022801"/>
    </source>
</evidence>
<evidence type="ECO:0008006" key="5">
    <source>
        <dbReference type="Google" id="ProtNLM"/>
    </source>
</evidence>
<dbReference type="CDD" id="cd00586">
    <property type="entry name" value="4HBT"/>
    <property type="match status" value="1"/>
</dbReference>
<dbReference type="InterPro" id="IPR050563">
    <property type="entry name" value="4-hydroxybenzoyl-CoA_TE"/>
</dbReference>
<evidence type="ECO:0000313" key="4">
    <source>
        <dbReference type="Proteomes" id="UP000603352"/>
    </source>
</evidence>
<dbReference type="RefSeq" id="WP_188578455.1">
    <property type="nucleotide sequence ID" value="NZ_BMDZ01000028.1"/>
</dbReference>
<dbReference type="PANTHER" id="PTHR31793">
    <property type="entry name" value="4-HYDROXYBENZOYL-COA THIOESTERASE FAMILY MEMBER"/>
    <property type="match status" value="1"/>
</dbReference>
<keyword evidence="2" id="KW-0378">Hydrolase</keyword>
<comment type="similarity">
    <text evidence="1">Belongs to the 4-hydroxybenzoyl-CoA thioesterase family.</text>
</comment>
<dbReference type="InterPro" id="IPR029069">
    <property type="entry name" value="HotDog_dom_sf"/>
</dbReference>
<dbReference type="Gene3D" id="3.10.129.10">
    <property type="entry name" value="Hotdog Thioesterase"/>
    <property type="match status" value="1"/>
</dbReference>
<protein>
    <recommendedName>
        <fullName evidence="5">Acyl-CoA thioesterase</fullName>
    </recommendedName>
</protein>
<dbReference type="Pfam" id="PF13279">
    <property type="entry name" value="4HBT_2"/>
    <property type="match status" value="1"/>
</dbReference>
<evidence type="ECO:0000313" key="3">
    <source>
        <dbReference type="EMBL" id="GGB43333.1"/>
    </source>
</evidence>
<accession>A0ABQ1IJW9</accession>